<sequence length="1176" mass="117746">MHHSFFATALCLSLIQTSDARAHGRSSQLQIRDGKAEVQEARHGVVDWFKHLFKKDDALERRQESTCVEDDFYNFVNNSTFGESFCQSYIEYPNTTVTADYTPTSTFTDLFTTNVLTHTSVLRTTPGTTVTLTVTAGAANAKRDPQVTARATLNEAQMADFIAIFRRQQAANSSIANISVSDSVFSSAFSSACSCQTYGGSIVTETYTNEPEIVTLSAYADTTTTVVTTRVARPLTSTVIVSVGASTSTAVTLATGVSASITVSASGAPTATAPAFTCPDDDNTTVSQMVNNERFDYTVMCDTDLTDPTFYGSLYYSSFSACVAACSTNDYNFQSAVCQGVSYYNTVNEDGYNCFMKTSANGTVPAAGVGSALLQRIVVGISNTSPAGTITEFAPFTGETPTQNASELSSIVSSLMGNSTSSMPIITPGPPMPVSGMLVNAGSTYYSTYVSNGSTFSSGTAYYTSYNSGSSWFVSYYTSYTEAWSSATTVYASSAQETGISSTNSTSTSVESGDDGDYSDISTTISTTNYPGGYNETVVVSNSTYAANGTELSSTAVTSYYSYATGSSNSSSGSSSGASGTGNGTGAGAAGYGASGLVTGSGPTPITSTESYYSTETVIVNSGGTAGASGYVASGYVSGATPSTSVTTIVGTFGTAYSSGYIISGGIGGAGGASGYVASGDVSTLPTSTSTAVIVISGGTGYASGYVASGAVSSPTPSVSISTTIIINTAGTAYSSGFVASGSLGGYGGASSTLLSGAIPSSGSPSPSFSFSAPAAPRSGTDSSSIPLITGTAYSSAFVASGSLAGYGGASSTVLSGVLPSGSPSPSYSFGAPTAPRAPGSVSSSTLVGTAPGSPPLYTAPTPVSYGTAPSGTAPTSYSFGAPSAPRGSGSVSSSIPLLTASYGTAPPYSPSIIETLSNTAGGYSPPPGYGPSSTLTASVNATTGLAPTGTAPPSYSFSAPPAPRSGYPLENSSVPTGMAPTAYTSYPVTLTAYGTAPIPYGTAPGTGPIPYGTSPPSSGYPAPTVNITGAPVPTGSYPPGYSFSAPGAPRSGYPGSSSGSPVPSMNTTSTLAPTAPPSYLTAPTGTSPPSYSFGASGAPRSGYPAGTGTAPPSYPSFPTAPASTCGNMTAVTITIYSTYTSFGCLATCMPDAGSYGSPQSFGPPVFNQAVSSTMP</sequence>
<feature type="compositionally biased region" description="Low complexity" evidence="1">
    <location>
        <begin position="944"/>
        <end position="960"/>
    </location>
</feature>
<evidence type="ECO:0000313" key="4">
    <source>
        <dbReference type="Proteomes" id="UP001324427"/>
    </source>
</evidence>
<evidence type="ECO:0000256" key="1">
    <source>
        <dbReference type="SAM" id="MobiDB-lite"/>
    </source>
</evidence>
<dbReference type="EMBL" id="JAVFHQ010000004">
    <property type="protein sequence ID" value="KAK4549411.1"/>
    <property type="molecule type" value="Genomic_DNA"/>
</dbReference>
<feature type="chain" id="PRO_5043653632" evidence="2">
    <location>
        <begin position="21"/>
        <end position="1176"/>
    </location>
</feature>
<accession>A0AAV9JWJ9</accession>
<dbReference type="Proteomes" id="UP001324427">
    <property type="component" value="Unassembled WGS sequence"/>
</dbReference>
<proteinExistence type="predicted"/>
<feature type="compositionally biased region" description="Low complexity" evidence="1">
    <location>
        <begin position="1049"/>
        <end position="1074"/>
    </location>
</feature>
<name>A0AAV9JWJ9_9PEZI</name>
<keyword evidence="2" id="KW-0732">Signal</keyword>
<keyword evidence="4" id="KW-1185">Reference proteome</keyword>
<evidence type="ECO:0000256" key="2">
    <source>
        <dbReference type="SAM" id="SignalP"/>
    </source>
</evidence>
<dbReference type="AlphaFoldDB" id="A0AAV9JWJ9"/>
<comment type="caution">
    <text evidence="3">The sequence shown here is derived from an EMBL/GenBank/DDBJ whole genome shotgun (WGS) entry which is preliminary data.</text>
</comment>
<protein>
    <submittedName>
        <fullName evidence="3">Uncharacterized protein</fullName>
    </submittedName>
</protein>
<feature type="region of interest" description="Disordered" evidence="1">
    <location>
        <begin position="944"/>
        <end position="972"/>
    </location>
</feature>
<organism evidence="3 4">
    <name type="scientific">Oleoguttula mirabilis</name>
    <dbReference type="NCBI Taxonomy" id="1507867"/>
    <lineage>
        <taxon>Eukaryota</taxon>
        <taxon>Fungi</taxon>
        <taxon>Dikarya</taxon>
        <taxon>Ascomycota</taxon>
        <taxon>Pezizomycotina</taxon>
        <taxon>Dothideomycetes</taxon>
        <taxon>Dothideomycetidae</taxon>
        <taxon>Mycosphaerellales</taxon>
        <taxon>Teratosphaeriaceae</taxon>
        <taxon>Oleoguttula</taxon>
    </lineage>
</organism>
<feature type="region of interest" description="Disordered" evidence="1">
    <location>
        <begin position="496"/>
        <end position="526"/>
    </location>
</feature>
<gene>
    <name evidence="3" type="ORF">LTR36_006408</name>
</gene>
<evidence type="ECO:0000313" key="3">
    <source>
        <dbReference type="EMBL" id="KAK4549411.1"/>
    </source>
</evidence>
<reference evidence="3 4" key="1">
    <citation type="submission" date="2021-11" db="EMBL/GenBank/DDBJ databases">
        <title>Black yeast isolated from Biological Soil Crust.</title>
        <authorList>
            <person name="Kurbessoian T."/>
        </authorList>
    </citation>
    <scope>NUCLEOTIDE SEQUENCE [LARGE SCALE GENOMIC DNA]</scope>
    <source>
        <strain evidence="3 4">CCFEE 5522</strain>
    </source>
</reference>
<feature type="region of interest" description="Disordered" evidence="1">
    <location>
        <begin position="1049"/>
        <end position="1097"/>
    </location>
</feature>
<feature type="region of interest" description="Disordered" evidence="1">
    <location>
        <begin position="826"/>
        <end position="848"/>
    </location>
</feature>
<feature type="signal peptide" evidence="2">
    <location>
        <begin position="1"/>
        <end position="20"/>
    </location>
</feature>
<feature type="compositionally biased region" description="Polar residues" evidence="1">
    <location>
        <begin position="1082"/>
        <end position="1091"/>
    </location>
</feature>